<name>A0ABY4B001_9BACT</name>
<dbReference type="Proteomes" id="UP000831390">
    <property type="component" value="Chromosome"/>
</dbReference>
<organism evidence="1 2">
    <name type="scientific">Hymenobacter monticola</name>
    <dbReference type="NCBI Taxonomy" id="1705399"/>
    <lineage>
        <taxon>Bacteria</taxon>
        <taxon>Pseudomonadati</taxon>
        <taxon>Bacteroidota</taxon>
        <taxon>Cytophagia</taxon>
        <taxon>Cytophagales</taxon>
        <taxon>Hymenobacteraceae</taxon>
        <taxon>Hymenobacter</taxon>
    </lineage>
</organism>
<protein>
    <submittedName>
        <fullName evidence="1">L-rhamnose mutarotase</fullName>
    </submittedName>
</protein>
<evidence type="ECO:0000313" key="2">
    <source>
        <dbReference type="Proteomes" id="UP000831390"/>
    </source>
</evidence>
<reference evidence="1 2" key="1">
    <citation type="submission" date="2022-03" db="EMBL/GenBank/DDBJ databases">
        <title>Hymenobactersp. isolated from the air.</title>
        <authorList>
            <person name="Won M."/>
            <person name="Kwon S.-W."/>
        </authorList>
    </citation>
    <scope>NUCLEOTIDE SEQUENCE [LARGE SCALE GENOMIC DNA]</scope>
    <source>
        <strain evidence="1 2">KACC 22596</strain>
    </source>
</reference>
<accession>A0ABY4B001</accession>
<dbReference type="SUPFAM" id="SSF54909">
    <property type="entry name" value="Dimeric alpha+beta barrel"/>
    <property type="match status" value="1"/>
</dbReference>
<proteinExistence type="predicted"/>
<dbReference type="InterPro" id="IPR011008">
    <property type="entry name" value="Dimeric_a/b-barrel"/>
</dbReference>
<dbReference type="EMBL" id="CP094534">
    <property type="protein sequence ID" value="UOE32124.1"/>
    <property type="molecule type" value="Genomic_DNA"/>
</dbReference>
<sequence>MSSTIRRLSRPGAAWHINTKTKAVTLPGLTTADTPRTGIMQRWWAYMGDLMKTSPDNPSAVQPLARLFRPD</sequence>
<evidence type="ECO:0000313" key="1">
    <source>
        <dbReference type="EMBL" id="UOE32124.1"/>
    </source>
</evidence>
<gene>
    <name evidence="1" type="ORF">MTP16_13400</name>
</gene>
<dbReference type="RefSeq" id="WP_243509585.1">
    <property type="nucleotide sequence ID" value="NZ_CP094534.1"/>
</dbReference>
<keyword evidence="2" id="KW-1185">Reference proteome</keyword>